<feature type="region of interest" description="Disordered" evidence="1">
    <location>
        <begin position="20"/>
        <end position="49"/>
    </location>
</feature>
<dbReference type="VEuPathDB" id="FungiDB:DIURU_001198"/>
<reference evidence="2 3" key="1">
    <citation type="submission" date="2019-07" db="EMBL/GenBank/DDBJ databases">
        <title>Genome assembly of two rare yeast pathogens: Diutina rugosa and Trichomonascus ciferrii.</title>
        <authorList>
            <person name="Mixao V."/>
            <person name="Saus E."/>
            <person name="Hansen A."/>
            <person name="Lass-Flor C."/>
            <person name="Gabaldon T."/>
        </authorList>
    </citation>
    <scope>NUCLEOTIDE SEQUENCE [LARGE SCALE GENOMIC DNA]</scope>
    <source>
        <strain evidence="2 3">CBS 613</strain>
    </source>
</reference>
<keyword evidence="3" id="KW-1185">Reference proteome</keyword>
<comment type="caution">
    <text evidence="2">The sequence shown here is derived from an EMBL/GenBank/DDBJ whole genome shotgun (WGS) entry which is preliminary data.</text>
</comment>
<feature type="compositionally biased region" description="Low complexity" evidence="1">
    <location>
        <begin position="22"/>
        <end position="41"/>
    </location>
</feature>
<protein>
    <submittedName>
        <fullName evidence="2">Uncharacterized protein</fullName>
    </submittedName>
</protein>
<dbReference type="EMBL" id="SWFT01000037">
    <property type="protein sequence ID" value="KAA8906143.1"/>
    <property type="molecule type" value="Genomic_DNA"/>
</dbReference>
<evidence type="ECO:0000313" key="3">
    <source>
        <dbReference type="Proteomes" id="UP000449547"/>
    </source>
</evidence>
<name>A0A642UV70_DIURU</name>
<proteinExistence type="predicted"/>
<dbReference type="GeneID" id="54779851"/>
<evidence type="ECO:0000313" key="2">
    <source>
        <dbReference type="EMBL" id="KAA8906143.1"/>
    </source>
</evidence>
<feature type="compositionally biased region" description="Basic and acidic residues" evidence="1">
    <location>
        <begin position="344"/>
        <end position="353"/>
    </location>
</feature>
<sequence>MEARLDARLDAKFDQLLAKLLPPNASPANPATPDDSDSPANRVVPKLAEPQKRNVIKPDYYSEANGNSEIDLDTASNVSAPSVKNTNIPVRRAQQSNDLLPEKWLCDINRHNKPNRNESNFSDCIIYIDYIISEMNAYVLTDEQRDQWWKLTLLYLPEDIVAEYPKGATTTADQKNLKEYLHEQRKRKLDTSTSSMEILRTRLNDDTYVRRIKDEVDKILKKADQHPWDTTVQLLQSLFPPSYDLRGEPVSGRINLAALNYNRNAHKTSIGNVKLAYIKIIDDAVAEQKELERVMSRNNYNTSGRNYSQRTESSTSGTQSSQTTALSRYKPQQPNKPLIKPVRATHDISRNESDMLDGYEYVEPDPETEQYALPNQGYSA</sequence>
<accession>A0A642UV70</accession>
<gene>
    <name evidence="2" type="ORF">DIURU_001198</name>
</gene>
<dbReference type="AlphaFoldDB" id="A0A642UV70"/>
<feature type="region of interest" description="Disordered" evidence="1">
    <location>
        <begin position="296"/>
        <end position="380"/>
    </location>
</feature>
<feature type="region of interest" description="Disordered" evidence="1">
    <location>
        <begin position="71"/>
        <end position="93"/>
    </location>
</feature>
<feature type="compositionally biased region" description="Acidic residues" evidence="1">
    <location>
        <begin position="354"/>
        <end position="368"/>
    </location>
</feature>
<feature type="compositionally biased region" description="Polar residues" evidence="1">
    <location>
        <begin position="296"/>
        <end position="307"/>
    </location>
</feature>
<evidence type="ECO:0000256" key="1">
    <source>
        <dbReference type="SAM" id="MobiDB-lite"/>
    </source>
</evidence>
<dbReference type="Proteomes" id="UP000449547">
    <property type="component" value="Unassembled WGS sequence"/>
</dbReference>
<organism evidence="2 3">
    <name type="scientific">Diutina rugosa</name>
    <name type="common">Yeast</name>
    <name type="synonym">Candida rugosa</name>
    <dbReference type="NCBI Taxonomy" id="5481"/>
    <lineage>
        <taxon>Eukaryota</taxon>
        <taxon>Fungi</taxon>
        <taxon>Dikarya</taxon>
        <taxon>Ascomycota</taxon>
        <taxon>Saccharomycotina</taxon>
        <taxon>Pichiomycetes</taxon>
        <taxon>Debaryomycetaceae</taxon>
        <taxon>Diutina</taxon>
    </lineage>
</organism>
<dbReference type="RefSeq" id="XP_034014003.1">
    <property type="nucleotide sequence ID" value="XM_034153715.1"/>
</dbReference>
<feature type="compositionally biased region" description="Low complexity" evidence="1">
    <location>
        <begin position="308"/>
        <end position="324"/>
    </location>
</feature>